<feature type="domain" description="Ig-like" evidence="6">
    <location>
        <begin position="210"/>
        <end position="295"/>
    </location>
</feature>
<dbReference type="Pfam" id="PF19127">
    <property type="entry name" value="Choline_bind_3"/>
    <property type="match status" value="2"/>
</dbReference>
<dbReference type="Pfam" id="PF16147">
    <property type="entry name" value="DUF4855"/>
    <property type="match status" value="1"/>
</dbReference>
<feature type="repeat" description="Cell wall-binding" evidence="3">
    <location>
        <begin position="1738"/>
        <end position="1757"/>
    </location>
</feature>
<dbReference type="InterPro" id="IPR008979">
    <property type="entry name" value="Galactose-bd-like_sf"/>
</dbReference>
<evidence type="ECO:0000259" key="6">
    <source>
        <dbReference type="PROSITE" id="PS50835"/>
    </source>
</evidence>
<dbReference type="SUPFAM" id="SSF49785">
    <property type="entry name" value="Galactose-binding domain-like"/>
    <property type="match status" value="3"/>
</dbReference>
<protein>
    <submittedName>
        <fullName evidence="7">DUF4855 domain-containing protein</fullName>
    </submittedName>
</protein>
<dbReference type="Gene3D" id="2.10.270.10">
    <property type="entry name" value="Cholin Binding"/>
    <property type="match status" value="3"/>
</dbReference>
<feature type="domain" description="F5/8 type C" evidence="5">
    <location>
        <begin position="654"/>
        <end position="809"/>
    </location>
</feature>
<gene>
    <name evidence="7" type="ORF">H8710_03680</name>
</gene>
<feature type="compositionally biased region" description="Basic and acidic residues" evidence="4">
    <location>
        <begin position="1601"/>
        <end position="1621"/>
    </location>
</feature>
<dbReference type="InterPro" id="IPR007110">
    <property type="entry name" value="Ig-like_dom"/>
</dbReference>
<feature type="repeat" description="Cell wall-binding" evidence="3">
    <location>
        <begin position="1697"/>
        <end position="1716"/>
    </location>
</feature>
<feature type="domain" description="F5/8 type C" evidence="5">
    <location>
        <begin position="486"/>
        <end position="623"/>
    </location>
</feature>
<dbReference type="Pfam" id="PF01473">
    <property type="entry name" value="Choline_bind_1"/>
    <property type="match status" value="2"/>
</dbReference>
<evidence type="ECO:0000256" key="1">
    <source>
        <dbReference type="ARBA" id="ARBA00022737"/>
    </source>
</evidence>
<dbReference type="InterPro" id="IPR000421">
    <property type="entry name" value="FA58C"/>
</dbReference>
<dbReference type="InterPro" id="IPR032329">
    <property type="entry name" value="DUF4855"/>
</dbReference>
<feature type="region of interest" description="Disordered" evidence="4">
    <location>
        <begin position="1572"/>
        <end position="1621"/>
    </location>
</feature>
<dbReference type="PROSITE" id="PS51170">
    <property type="entry name" value="CW"/>
    <property type="match status" value="5"/>
</dbReference>
<evidence type="ECO:0000313" key="7">
    <source>
        <dbReference type="EMBL" id="MBC8559165.1"/>
    </source>
</evidence>
<feature type="repeat" description="Cell wall-binding" evidence="3">
    <location>
        <begin position="1657"/>
        <end position="1676"/>
    </location>
</feature>
<dbReference type="PROSITE" id="PS50022">
    <property type="entry name" value="FA58C_3"/>
    <property type="match status" value="3"/>
</dbReference>
<feature type="domain" description="F5/8 type C" evidence="5">
    <location>
        <begin position="817"/>
        <end position="986"/>
    </location>
</feature>
<dbReference type="SMART" id="SM00409">
    <property type="entry name" value="IG"/>
    <property type="match status" value="1"/>
</dbReference>
<dbReference type="Proteomes" id="UP000610760">
    <property type="component" value="Unassembled WGS sequence"/>
</dbReference>
<feature type="compositionally biased region" description="Gly residues" evidence="4">
    <location>
        <begin position="1580"/>
        <end position="1597"/>
    </location>
</feature>
<evidence type="ECO:0000256" key="2">
    <source>
        <dbReference type="ARBA" id="ARBA00023295"/>
    </source>
</evidence>
<evidence type="ECO:0000256" key="4">
    <source>
        <dbReference type="SAM" id="MobiDB-lite"/>
    </source>
</evidence>
<dbReference type="PROSITE" id="PS50835">
    <property type="entry name" value="IG_LIKE"/>
    <property type="match status" value="1"/>
</dbReference>
<comment type="caution">
    <text evidence="7">The sequence shown here is derived from an EMBL/GenBank/DDBJ whole genome shotgun (WGS) entry which is preliminary data.</text>
</comment>
<dbReference type="InterPro" id="IPR013783">
    <property type="entry name" value="Ig-like_fold"/>
</dbReference>
<keyword evidence="2" id="KW-0378">Hydrolase</keyword>
<dbReference type="Pfam" id="PF19085">
    <property type="entry name" value="Choline_bind_2"/>
    <property type="match status" value="1"/>
</dbReference>
<dbReference type="RefSeq" id="WP_249294050.1">
    <property type="nucleotide sequence ID" value="NZ_JACRSV010000001.1"/>
</dbReference>
<keyword evidence="8" id="KW-1185">Reference proteome</keyword>
<evidence type="ECO:0000259" key="5">
    <source>
        <dbReference type="PROSITE" id="PS50022"/>
    </source>
</evidence>
<proteinExistence type="predicted"/>
<evidence type="ECO:0000256" key="3">
    <source>
        <dbReference type="PROSITE-ProRule" id="PRU00591"/>
    </source>
</evidence>
<dbReference type="SUPFAM" id="SSF69360">
    <property type="entry name" value="Cell wall binding repeat"/>
    <property type="match status" value="1"/>
</dbReference>
<dbReference type="EMBL" id="JACRSV010000001">
    <property type="protein sequence ID" value="MBC8559165.1"/>
    <property type="molecule type" value="Genomic_DNA"/>
</dbReference>
<name>A0A926E433_9FIRM</name>
<organism evidence="7 8">
    <name type="scientific">Fumia xinanensis</name>
    <dbReference type="NCBI Taxonomy" id="2763659"/>
    <lineage>
        <taxon>Bacteria</taxon>
        <taxon>Bacillati</taxon>
        <taxon>Bacillota</taxon>
        <taxon>Clostridia</taxon>
        <taxon>Eubacteriales</taxon>
        <taxon>Oscillospiraceae</taxon>
        <taxon>Fumia</taxon>
    </lineage>
</organism>
<dbReference type="SUPFAM" id="SSF48726">
    <property type="entry name" value="Immunoglobulin"/>
    <property type="match status" value="1"/>
</dbReference>
<evidence type="ECO:0000313" key="8">
    <source>
        <dbReference type="Proteomes" id="UP000610760"/>
    </source>
</evidence>
<accession>A0A926E433</accession>
<keyword evidence="2" id="KW-0326">Glycosidase</keyword>
<dbReference type="Gene3D" id="2.60.120.260">
    <property type="entry name" value="Galactose-binding domain-like"/>
    <property type="match status" value="5"/>
</dbReference>
<dbReference type="GO" id="GO:0016798">
    <property type="term" value="F:hydrolase activity, acting on glycosyl bonds"/>
    <property type="evidence" value="ECO:0007669"/>
    <property type="project" value="UniProtKB-KW"/>
</dbReference>
<dbReference type="InterPro" id="IPR018337">
    <property type="entry name" value="Cell_wall/Cho-bd_repeat"/>
</dbReference>
<keyword evidence="1" id="KW-0677">Repeat</keyword>
<dbReference type="InterPro" id="IPR036179">
    <property type="entry name" value="Ig-like_dom_sf"/>
</dbReference>
<dbReference type="InterPro" id="IPR003599">
    <property type="entry name" value="Ig_sub"/>
</dbReference>
<feature type="repeat" description="Cell wall-binding" evidence="3">
    <location>
        <begin position="1718"/>
        <end position="1737"/>
    </location>
</feature>
<dbReference type="Gene3D" id="2.60.40.10">
    <property type="entry name" value="Immunoglobulins"/>
    <property type="match status" value="1"/>
</dbReference>
<sequence>MFAKFVKRRLTSGLCFVLAVTFAISSLPVGIMGGGDVTAASSAIEANYAPKATYTSVVGNIHEYSDPNNTKLTDGIYAEDTYCNKLFGFTPKSINTGYITFDFGEEMDLTRIVLSGFEKKSYAIVPCPEISFEYFDEEKGDWVSALAWTNSSHFTGEDKDGPGKGFGTYRDEHEVDVTASQVRFAFKGMGGGWLFYDEIELWGPVDESIPTVPVLEKDLGQETSVAVGGTTTLSVAMKPMEYGEGVITYDWYKDDQKIEGVNSPDLVISDATEEDAGAYHVVVTNTKGERFETVTSRTCSLVVVESSGNNLLQGIPFTTAMTYGDANLGKGNYIERDVGTPAENILTDGLKSGGNISSIRTGYYNRNIGKLSYADFTFDLGESKQFEQLNLSTLGGASGIGKPSRFQVFVSNSTGSEIKWKLIHDVETPADAPNIYEYIYKSNGAKVTARYVKIHVYFNIKDNWVGLDEIELLSEPDGREPDSVFATGSYVPPEKENMLSWEKSYTVNKQSADDPDLTALTDGILGDELGNKWVNYPASSGNLEVVVDLEEPTTFEQVDVNLINYLEGEARWPEWVKMECSNDKSNWTLLGQRNLGTPSAEDTEVARVQIVPAQPATARYVRLTVPNSGPIAVDELIVLKLKTAIVSPEDPDVTVDPNNLAYGRPYTPAWPVNSTYPDDNNELTNGKRARSVYTDSEWAAFHMKDGANLGLDDFYITVDLGSVQSFEQVKVGNLREKSPGISAITGAKVEYSSDAQKWTVLSDDEVDYGADGVHRYIATAEEPVSGRYVRVHLSAPTWLFLDEIEVLATADPNPDANENPDYGQELNLLRGNKGYTISQKPAMNNLSGLLTDGKYGVTYTKYDTNWMGLNQPGHVTMNFDLMTQVSVSDIIVSTRQDKAHQLTIPQNLKIVVSYNGQDWLQLKTFDNTLPADGTNLSMVCDVSEQSFTNSLADAAEAIYIRYIRIEFDVPAGGSYVYLDEVKAMGKFGQCSNAGIPYILAEDGTRNVAEGAPYTFLPEGRENSYSDSSMKKLTDGLKGSKSFSDGKWVGFNSSDPLSVDPSDVRRSQQPFRTVVLDLGAEKSIKSISFNTVVNTGAAVRVSHWMNLFVSNDGENWTQITQTHLAGRSVADGVYTYGWHIDNMSTNGIEVEDLMPNADTIAAQYVRLDIFVPTWLFLDEITVRGYDQIQSGAVYPTGTNKVGGTYQTKEEAGGVGDMILCYNGWYGYDAQGGTAVGDKTSFKYRPLLTYIDQNNKAVDTMFDTVLLLGLKARSGRHFQDPSREGANAVDWNWYMDKTFDPNGDVDALNQAAQQASQELNDPNYKVKLIVMFPGFESVSSKFGSLDGKRDLDLSKEEDRKYALDWWLSEAIERFESADYQYIDFLGFYWLSEGASSAESEQHIMSFNDEVHNRGYKTYWIPYWVSSGYNKWKDLGFDGATMQPNHFFNSPYTEQAMSQPVKDGNPLMGTHSRIIKFFNLGPEFEVDGEASSNPVKYNVWLDYLNSAAEYGYDGPGKHRDWYYDMPLVNAAYSGNDTIRTIYEYAYQVMKGTYTPKEYLEMSQFPIDPDWGGLFRDDEVSSGGSVGGSTGGGSGSGGGGSVTPKPDDKPDPETPPTGDDKYTWEETEDGYKLKDADGEYVTGFVKVGGKTYYLNEEGIRATGWQKVDNKWYYLKSDGVMATGWLKLGNTWYFLNADGIMQTGWLKEGGAWYYLYSWGGMANSGWVQVGNTWYYMRGNGAMMTGWLQQGNTWYYLKDSGAMATGWNWVNAKCYYFSASGKMAANTTVGGYTLDASGAWVK</sequence>
<feature type="repeat" description="Cell wall-binding" evidence="3">
    <location>
        <begin position="1677"/>
        <end position="1696"/>
    </location>
</feature>
<reference evidence="7" key="1">
    <citation type="submission" date="2020-08" db="EMBL/GenBank/DDBJ databases">
        <title>Genome public.</title>
        <authorList>
            <person name="Liu C."/>
            <person name="Sun Q."/>
        </authorList>
    </citation>
    <scope>NUCLEOTIDE SEQUENCE</scope>
    <source>
        <strain evidence="7">NSJ-33</strain>
    </source>
</reference>
<dbReference type="Pfam" id="PF00754">
    <property type="entry name" value="F5_F8_type_C"/>
    <property type="match status" value="2"/>
</dbReference>